<accession>A0ACC2X0P7</accession>
<keyword evidence="2" id="KW-1185">Reference proteome</keyword>
<sequence>MLRPPRPAPGLLSTHFNKVKPINAIVDNRDRPLTSEDQTYQFDLLSELVQNRPVDESIGKYIVHENPLADETGLPEPLTAGAVRYLLSSKGLIAGHDSLMRLAYNTFLLTDSAHDIGGDKDTDIPVLIDHWAFRDFPFMSGLLPSGINMHGLKPLLQKAIKGGTAIVVAETKTTGFENNPQVLNHYVCYALFGLDRLANITSSFDASQPQTQPHVAVFESSRAAGRQEWDTRFFRAQATMAPKDEIVVDGIVKAFNWAAYQLRPAKERNSKLLPQFRFHSLPAPRQGADRGCTLFAIVSAHAVAAVRGEILEALDAAPYELRHETSNCTNKDELWDKVEDALKSVGWGPEAQIEISYSGPARRLYDAAYSNKSGPTIFDTVVWELFVRAVFLAAFGNVDVLHHRSDSLG</sequence>
<dbReference type="Proteomes" id="UP001234202">
    <property type="component" value="Unassembled WGS sequence"/>
</dbReference>
<reference evidence="1" key="1">
    <citation type="submission" date="2023-04" db="EMBL/GenBank/DDBJ databases">
        <title>Draft Genome sequencing of Naganishia species isolated from polar environments using Oxford Nanopore Technology.</title>
        <authorList>
            <person name="Leo P."/>
            <person name="Venkateswaran K."/>
        </authorList>
    </citation>
    <scope>NUCLEOTIDE SEQUENCE</scope>
    <source>
        <strain evidence="1">DBVPG 5303</strain>
    </source>
</reference>
<dbReference type="EMBL" id="JASBWV010000032">
    <property type="protein sequence ID" value="KAJ9117343.1"/>
    <property type="molecule type" value="Genomic_DNA"/>
</dbReference>
<organism evidence="1 2">
    <name type="scientific">Naganishia onofrii</name>
    <dbReference type="NCBI Taxonomy" id="1851511"/>
    <lineage>
        <taxon>Eukaryota</taxon>
        <taxon>Fungi</taxon>
        <taxon>Dikarya</taxon>
        <taxon>Basidiomycota</taxon>
        <taxon>Agaricomycotina</taxon>
        <taxon>Tremellomycetes</taxon>
        <taxon>Filobasidiales</taxon>
        <taxon>Filobasidiaceae</taxon>
        <taxon>Naganishia</taxon>
    </lineage>
</organism>
<evidence type="ECO:0000313" key="1">
    <source>
        <dbReference type="EMBL" id="KAJ9117343.1"/>
    </source>
</evidence>
<protein>
    <submittedName>
        <fullName evidence="1">Uncharacterized protein</fullName>
    </submittedName>
</protein>
<name>A0ACC2X0P7_9TREE</name>
<proteinExistence type="predicted"/>
<evidence type="ECO:0000313" key="2">
    <source>
        <dbReference type="Proteomes" id="UP001234202"/>
    </source>
</evidence>
<gene>
    <name evidence="1" type="ORF">QFC24_006437</name>
</gene>
<comment type="caution">
    <text evidence="1">The sequence shown here is derived from an EMBL/GenBank/DDBJ whole genome shotgun (WGS) entry which is preliminary data.</text>
</comment>